<reference evidence="1 2" key="1">
    <citation type="journal article" date="2016" name="Genome Announc.">
        <title>Whole-Genome Sequence of Rummeliibacillus stabekisii Strain PP9 Isolated from Antarctic Soil.</title>
        <authorList>
            <person name="da Mota F.F."/>
            <person name="Vollu R.E."/>
            <person name="Jurelevicius D."/>
            <person name="Seldin L."/>
        </authorList>
    </citation>
    <scope>NUCLEOTIDE SEQUENCE [LARGE SCALE GENOMIC DNA]</scope>
    <source>
        <strain evidence="1 2">PP9</strain>
    </source>
</reference>
<sequence>MAQLVKLQDYVSRYEKDLKRYTTQFVRLKKVQWIRMKSDWETGNIHGELEVEEAEEKPKKSFLPRFFRRKSKKTQDDENIEGSTEYFFTENEKELNGELVPDMHEEENAYTFQPSFYFAPQTMDDLKRMYIDQLFQFQMKWASSTLREESHLSPRYTRDTLLRAFTQRLPDSYLLLYRPVFQIKRAPVEAGIILLTPTQCLCIGILEEEVQAAFIPDGSRFWTKKIGKIDKKILSPLIGLNRTESIVKQIFRENGIEMPIKKIVLSRNGYINDTNTSFGIEYIDKKTYPDWFSYLKKNSSPMKAMQLKAAQSLLQNVLTTSYNKMDPGEDAASH</sequence>
<keyword evidence="2" id="KW-1185">Reference proteome</keyword>
<name>A0A143HEH9_9BACL</name>
<proteinExistence type="predicted"/>
<gene>
    <name evidence="1" type="ORF">ATY39_09370</name>
</gene>
<dbReference type="EMBL" id="CP014806">
    <property type="protein sequence ID" value="AMW99651.1"/>
    <property type="molecule type" value="Genomic_DNA"/>
</dbReference>
<dbReference type="OrthoDB" id="2433183at2"/>
<dbReference type="RefSeq" id="WP_066789024.1">
    <property type="nucleotide sequence ID" value="NZ_CP014806.1"/>
</dbReference>
<dbReference type="InterPro" id="IPR012397">
    <property type="entry name" value="Pullulanase"/>
</dbReference>
<dbReference type="AlphaFoldDB" id="A0A143HEH9"/>
<organism evidence="1 2">
    <name type="scientific">Rummeliibacillus stabekisii</name>
    <dbReference type="NCBI Taxonomy" id="241244"/>
    <lineage>
        <taxon>Bacteria</taxon>
        <taxon>Bacillati</taxon>
        <taxon>Bacillota</taxon>
        <taxon>Bacilli</taxon>
        <taxon>Bacillales</taxon>
        <taxon>Caryophanaceae</taxon>
        <taxon>Rummeliibacillus</taxon>
    </lineage>
</organism>
<dbReference type="STRING" id="241244.ATY39_09370"/>
<evidence type="ECO:0000313" key="2">
    <source>
        <dbReference type="Proteomes" id="UP000076021"/>
    </source>
</evidence>
<accession>A0A143HEH9</accession>
<dbReference type="Proteomes" id="UP000076021">
    <property type="component" value="Chromosome"/>
</dbReference>
<dbReference type="PIRSF" id="PIRSF012560">
    <property type="entry name" value="Pullulanase"/>
    <property type="match status" value="1"/>
</dbReference>
<protein>
    <recommendedName>
        <fullName evidence="3">NERD domain-containing protein</fullName>
    </recommendedName>
</protein>
<evidence type="ECO:0000313" key="1">
    <source>
        <dbReference type="EMBL" id="AMW99651.1"/>
    </source>
</evidence>
<evidence type="ECO:0008006" key="3">
    <source>
        <dbReference type="Google" id="ProtNLM"/>
    </source>
</evidence>
<reference evidence="2" key="2">
    <citation type="submission" date="2016-03" db="EMBL/GenBank/DDBJ databases">
        <authorList>
            <person name="Ploux O."/>
        </authorList>
    </citation>
    <scope>NUCLEOTIDE SEQUENCE [LARGE SCALE GENOMIC DNA]</scope>
    <source>
        <strain evidence="2">PP9</strain>
    </source>
</reference>
<dbReference type="KEGG" id="rst:ATY39_09370"/>